<evidence type="ECO:0000313" key="3">
    <source>
        <dbReference type="Proteomes" id="UP001431776"/>
    </source>
</evidence>
<dbReference type="AlphaFoldDB" id="A0AAW6TZX0"/>
<accession>A0AAW6TZX0</accession>
<keyword evidence="3" id="KW-1185">Reference proteome</keyword>
<dbReference type="EMBL" id="JASCXX010000010">
    <property type="protein sequence ID" value="MDI6449366.1"/>
    <property type="molecule type" value="Genomic_DNA"/>
</dbReference>
<evidence type="ECO:0000256" key="1">
    <source>
        <dbReference type="SAM" id="MobiDB-lite"/>
    </source>
</evidence>
<reference evidence="2" key="1">
    <citation type="submission" date="2023-05" db="EMBL/GenBank/DDBJ databases">
        <title>Anaerotaeda fermentans gen. nov., sp. nov., a novel anaerobic planctomycete of the new family within the order Sedimentisphaerales isolated from Taman Peninsula, Russia.</title>
        <authorList>
            <person name="Khomyakova M.A."/>
            <person name="Merkel A.Y."/>
            <person name="Slobodkin A.I."/>
        </authorList>
    </citation>
    <scope>NUCLEOTIDE SEQUENCE</scope>
    <source>
        <strain evidence="2">M17dextr</strain>
    </source>
</reference>
<comment type="caution">
    <text evidence="2">The sequence shown here is derived from an EMBL/GenBank/DDBJ whole genome shotgun (WGS) entry which is preliminary data.</text>
</comment>
<dbReference type="RefSeq" id="WP_349244774.1">
    <property type="nucleotide sequence ID" value="NZ_JASCXX010000010.1"/>
</dbReference>
<dbReference type="GO" id="GO:0006355">
    <property type="term" value="P:regulation of DNA-templated transcription"/>
    <property type="evidence" value="ECO:0007669"/>
    <property type="project" value="InterPro"/>
</dbReference>
<protein>
    <recommendedName>
        <fullName evidence="4">CopG family transcriptional regulator</fullName>
    </recommendedName>
</protein>
<evidence type="ECO:0000313" key="2">
    <source>
        <dbReference type="EMBL" id="MDI6449366.1"/>
    </source>
</evidence>
<gene>
    <name evidence="2" type="ORF">QJ522_09965</name>
</gene>
<dbReference type="Proteomes" id="UP001431776">
    <property type="component" value="Unassembled WGS sequence"/>
</dbReference>
<organism evidence="2 3">
    <name type="scientific">Anaerobaca lacustris</name>
    <dbReference type="NCBI Taxonomy" id="3044600"/>
    <lineage>
        <taxon>Bacteria</taxon>
        <taxon>Pseudomonadati</taxon>
        <taxon>Planctomycetota</taxon>
        <taxon>Phycisphaerae</taxon>
        <taxon>Sedimentisphaerales</taxon>
        <taxon>Anaerobacaceae</taxon>
        <taxon>Anaerobaca</taxon>
    </lineage>
</organism>
<feature type="region of interest" description="Disordered" evidence="1">
    <location>
        <begin position="64"/>
        <end position="84"/>
    </location>
</feature>
<feature type="compositionally biased region" description="Basic residues" evidence="1">
    <location>
        <begin position="70"/>
        <end position="84"/>
    </location>
</feature>
<proteinExistence type="predicted"/>
<evidence type="ECO:0008006" key="4">
    <source>
        <dbReference type="Google" id="ProtNLM"/>
    </source>
</evidence>
<sequence length="84" mass="9446">MDKILSARVDESILQRIGVLARQMGTTKKRVIEEAICLYAEKVRSGEADVFDATLGAWSRRESPTQTVAKARKAFRQSMGRHHS</sequence>
<dbReference type="InterPro" id="IPR010985">
    <property type="entry name" value="Ribbon_hlx_hlx"/>
</dbReference>
<dbReference type="SUPFAM" id="SSF47598">
    <property type="entry name" value="Ribbon-helix-helix"/>
    <property type="match status" value="1"/>
</dbReference>
<name>A0AAW6TZX0_9BACT</name>